<dbReference type="Pfam" id="PF21686">
    <property type="entry name" value="LigD_Prim-Pol"/>
    <property type="match status" value="1"/>
</dbReference>
<dbReference type="InterPro" id="IPR012309">
    <property type="entry name" value="DNA_ligase_ATP-dep_C"/>
</dbReference>
<sequence length="809" mass="91207">MSLKAYNKKRDFSKTPEPSGNAGDSPNSVHRFVVQRHKARKLHYDLRLEINGTLKSWAVPKGPSMNPADKRLAVRTEDHPLEYLHFHGTIPKGNYGAGTMTIWDSGSFDIDGAEDNPGLLPQFRKGNMKLILSGQKLKGRFALVRTGERSGKESWLLIKKNDGFATDLFYDAETLIEPSQKSSKEPPGKIAPGKIVPPMLAGSAKEIFNNPKWIYELKWDGYRIVAHISGDGVLLQSRNGITMNQNFPELAKELESVGHETIMDGELTVLDENGVSQFGELQNWPDTRGTLRYYVFDMLYLNGHSMLDLPLLDRKSLIQEVIEGLRTAHYCDHVEGMGAALFERAVEEGMEGVMAKAGDSNYVPGARTEKWLKIKNVESEDALICGYTDSVGGGVAFGSLILGKREEDGLKYVGNCGSGFGEADRKVLLKRFAPFRTKKNPFGKKLALKGRKPNWMLPNLECEVHYSERTKNGLLRNPVFKRLRKAPEVPRNAPSPSPKPTGNDARETLDIDGLPVTISNLNKVYWPDSGYTKYDLIDYYLQVSDILVPYLKDRPESLHRHPNGIMEEGFYQKDNENVPEWMQTATIYSKSSERDINYLLCQNTASLIYMANLGCIEIHPWNSKTDNLDRPDYGIIDLDPPEGTDFKKVIESALAVHQVLNEGKIEGYCKTSGAKGLHVYLPMNGEYTYEEVRNFTKLICYFVQRRIPELTTMERRIKDRNGKIYLDYLQNRKGHTVVSPYSVRPVKGAQVSAPLLWSELEDGLLPSDFTLKNMPDRLARKGDLFVPILQEGISMEKALERLDRMSAET</sequence>
<comment type="cofactor">
    <cofactor evidence="1">
        <name>Mn(2+)</name>
        <dbReference type="ChEBI" id="CHEBI:29035"/>
    </cofactor>
</comment>
<evidence type="ECO:0000256" key="8">
    <source>
        <dbReference type="ARBA" id="ARBA00022741"/>
    </source>
</evidence>
<keyword evidence="12" id="KW-0067">ATP-binding</keyword>
<evidence type="ECO:0000259" key="22">
    <source>
        <dbReference type="PROSITE" id="PS50160"/>
    </source>
</evidence>
<evidence type="ECO:0000256" key="13">
    <source>
        <dbReference type="ARBA" id="ARBA00022932"/>
    </source>
</evidence>
<evidence type="ECO:0000256" key="6">
    <source>
        <dbReference type="ARBA" id="ARBA00022722"/>
    </source>
</evidence>
<dbReference type="GO" id="GO:0003910">
    <property type="term" value="F:DNA ligase (ATP) activity"/>
    <property type="evidence" value="ECO:0007669"/>
    <property type="project" value="UniProtKB-EC"/>
</dbReference>
<keyword evidence="5" id="KW-0548">Nucleotidyltransferase</keyword>
<dbReference type="Gene3D" id="2.40.50.140">
    <property type="entry name" value="Nucleic acid-binding proteins"/>
    <property type="match status" value="1"/>
</dbReference>
<feature type="region of interest" description="Disordered" evidence="21">
    <location>
        <begin position="485"/>
        <end position="506"/>
    </location>
</feature>
<dbReference type="Proteomes" id="UP001250656">
    <property type="component" value="Unassembled WGS sequence"/>
</dbReference>
<comment type="caution">
    <text evidence="23">The sequence shown here is derived from an EMBL/GenBank/DDBJ whole genome shotgun (WGS) entry which is preliminary data.</text>
</comment>
<evidence type="ECO:0000256" key="21">
    <source>
        <dbReference type="SAM" id="MobiDB-lite"/>
    </source>
</evidence>
<keyword evidence="14" id="KW-0238">DNA-binding</keyword>
<dbReference type="InterPro" id="IPR014146">
    <property type="entry name" value="LigD_ligase_dom"/>
</dbReference>
<dbReference type="Pfam" id="PF13298">
    <property type="entry name" value="LigD_N"/>
    <property type="match status" value="1"/>
</dbReference>
<reference evidence="23 24" key="1">
    <citation type="submission" date="2023-09" db="EMBL/GenBank/DDBJ databases">
        <title>Novel taxa isolated from Blanes Bay.</title>
        <authorList>
            <person name="Rey-Velasco X."/>
            <person name="Lucena T."/>
        </authorList>
    </citation>
    <scope>NUCLEOTIDE SEQUENCE [LARGE SCALE GENOMIC DNA]</scope>
    <source>
        <strain evidence="23 24">S334</strain>
    </source>
</reference>
<evidence type="ECO:0000256" key="7">
    <source>
        <dbReference type="ARBA" id="ARBA00022723"/>
    </source>
</evidence>
<feature type="region of interest" description="Disordered" evidence="21">
    <location>
        <begin position="1"/>
        <end position="28"/>
    </location>
</feature>
<dbReference type="CDD" id="cd07906">
    <property type="entry name" value="Adenylation_DNA_ligase_LigD_LigC"/>
    <property type="match status" value="1"/>
</dbReference>
<keyword evidence="8" id="KW-0547">Nucleotide-binding</keyword>
<evidence type="ECO:0000256" key="11">
    <source>
        <dbReference type="ARBA" id="ARBA00022839"/>
    </source>
</evidence>
<dbReference type="NCBIfam" id="TIGR02777">
    <property type="entry name" value="LigD_PE_dom"/>
    <property type="match status" value="1"/>
</dbReference>
<evidence type="ECO:0000256" key="1">
    <source>
        <dbReference type="ARBA" id="ARBA00001936"/>
    </source>
</evidence>
<evidence type="ECO:0000313" key="23">
    <source>
        <dbReference type="EMBL" id="MDT7827578.1"/>
    </source>
</evidence>
<dbReference type="EC" id="6.5.1.1" evidence="2"/>
<evidence type="ECO:0000256" key="10">
    <source>
        <dbReference type="ARBA" id="ARBA00022801"/>
    </source>
</evidence>
<keyword evidence="18" id="KW-0511">Multifunctional enzyme</keyword>
<organism evidence="23 24">
    <name type="scientific">Pricia mediterranea</name>
    <dbReference type="NCBI Taxonomy" id="3076079"/>
    <lineage>
        <taxon>Bacteria</taxon>
        <taxon>Pseudomonadati</taxon>
        <taxon>Bacteroidota</taxon>
        <taxon>Flavobacteriia</taxon>
        <taxon>Flavobacteriales</taxon>
        <taxon>Flavobacteriaceae</taxon>
        <taxon>Pricia</taxon>
    </lineage>
</organism>
<evidence type="ECO:0000256" key="15">
    <source>
        <dbReference type="ARBA" id="ARBA00023172"/>
    </source>
</evidence>
<keyword evidence="3 23" id="KW-0436">Ligase</keyword>
<dbReference type="PANTHER" id="PTHR42705">
    <property type="entry name" value="BIFUNCTIONAL NON-HOMOLOGOUS END JOINING PROTEIN LIGD"/>
    <property type="match status" value="1"/>
</dbReference>
<dbReference type="NCBIfam" id="TIGR02779">
    <property type="entry name" value="NHEJ_ligase_lig"/>
    <property type="match status" value="1"/>
</dbReference>
<feature type="compositionally biased region" description="Polar residues" evidence="21">
    <location>
        <begin position="16"/>
        <end position="28"/>
    </location>
</feature>
<keyword evidence="16" id="KW-0234">DNA repair</keyword>
<dbReference type="Pfam" id="PF01068">
    <property type="entry name" value="DNA_ligase_A_M"/>
    <property type="match status" value="1"/>
</dbReference>
<keyword evidence="13" id="KW-0239">DNA-directed DNA polymerase</keyword>
<evidence type="ECO:0000256" key="12">
    <source>
        <dbReference type="ARBA" id="ARBA00022840"/>
    </source>
</evidence>
<name>A0ABU3L2F3_9FLAO</name>
<keyword evidence="24" id="KW-1185">Reference proteome</keyword>
<dbReference type="NCBIfam" id="TIGR02778">
    <property type="entry name" value="ligD_pol"/>
    <property type="match status" value="1"/>
</dbReference>
<protein>
    <recommendedName>
        <fullName evidence="2">DNA ligase (ATP)</fullName>
        <ecNumber evidence="2">6.5.1.1</ecNumber>
    </recommendedName>
    <alternativeName>
        <fullName evidence="19">NHEJ DNA polymerase</fullName>
    </alternativeName>
</protein>
<evidence type="ECO:0000256" key="14">
    <source>
        <dbReference type="ARBA" id="ARBA00023125"/>
    </source>
</evidence>
<dbReference type="EMBL" id="JAVTTP010000001">
    <property type="protein sequence ID" value="MDT7827578.1"/>
    <property type="molecule type" value="Genomic_DNA"/>
</dbReference>
<gene>
    <name evidence="23" type="primary">ligD</name>
    <name evidence="23" type="ORF">RQM65_02725</name>
</gene>
<dbReference type="Pfam" id="PF04679">
    <property type="entry name" value="DNA_ligase_A_C"/>
    <property type="match status" value="1"/>
</dbReference>
<dbReference type="InterPro" id="IPR012340">
    <property type="entry name" value="NA-bd_OB-fold"/>
</dbReference>
<evidence type="ECO:0000256" key="17">
    <source>
        <dbReference type="ARBA" id="ARBA00023211"/>
    </source>
</evidence>
<evidence type="ECO:0000256" key="3">
    <source>
        <dbReference type="ARBA" id="ARBA00022598"/>
    </source>
</evidence>
<keyword evidence="11" id="KW-0269">Exonuclease</keyword>
<evidence type="ECO:0000256" key="19">
    <source>
        <dbReference type="ARBA" id="ARBA00029943"/>
    </source>
</evidence>
<evidence type="ECO:0000256" key="16">
    <source>
        <dbReference type="ARBA" id="ARBA00023204"/>
    </source>
</evidence>
<evidence type="ECO:0000313" key="24">
    <source>
        <dbReference type="Proteomes" id="UP001250656"/>
    </source>
</evidence>
<accession>A0ABU3L2F3</accession>
<dbReference type="CDD" id="cd04865">
    <property type="entry name" value="LigD_Pol_like_2"/>
    <property type="match status" value="1"/>
</dbReference>
<keyword evidence="15" id="KW-0233">DNA recombination</keyword>
<dbReference type="Gene3D" id="3.90.920.10">
    <property type="entry name" value="DNA primase, PRIM domain"/>
    <property type="match status" value="1"/>
</dbReference>
<dbReference type="CDD" id="cd07971">
    <property type="entry name" value="OBF_DNA_ligase_LigD"/>
    <property type="match status" value="1"/>
</dbReference>
<evidence type="ECO:0000256" key="9">
    <source>
        <dbReference type="ARBA" id="ARBA00022763"/>
    </source>
</evidence>
<evidence type="ECO:0000256" key="18">
    <source>
        <dbReference type="ARBA" id="ARBA00023268"/>
    </source>
</evidence>
<evidence type="ECO:0000256" key="20">
    <source>
        <dbReference type="ARBA" id="ARBA00034003"/>
    </source>
</evidence>
<keyword evidence="9" id="KW-0227">DNA damage</keyword>
<dbReference type="NCBIfam" id="TIGR02776">
    <property type="entry name" value="NHEJ_ligase_prk"/>
    <property type="match status" value="1"/>
</dbReference>
<dbReference type="InterPro" id="IPR012310">
    <property type="entry name" value="DNA_ligase_ATP-dep_cent"/>
</dbReference>
<proteinExistence type="predicted"/>
<dbReference type="PANTHER" id="PTHR42705:SF3">
    <property type="entry name" value="ATP-DEPENDENT DNA LIGASE"/>
    <property type="match status" value="1"/>
</dbReference>
<keyword evidence="4" id="KW-0808">Transferase</keyword>
<dbReference type="SUPFAM" id="SSF50249">
    <property type="entry name" value="Nucleic acid-binding proteins"/>
    <property type="match status" value="1"/>
</dbReference>
<keyword evidence="17" id="KW-0464">Manganese</keyword>
<keyword evidence="7" id="KW-0479">Metal-binding</keyword>
<feature type="domain" description="ATP-dependent DNA ligase family profile" evidence="22">
    <location>
        <begin position="293"/>
        <end position="418"/>
    </location>
</feature>
<dbReference type="InterPro" id="IPR014143">
    <property type="entry name" value="NHEJ_ligase_prk"/>
</dbReference>
<keyword evidence="6" id="KW-0540">Nuclease</keyword>
<dbReference type="RefSeq" id="WP_314012556.1">
    <property type="nucleotide sequence ID" value="NZ_JAVTTP010000001.1"/>
</dbReference>
<evidence type="ECO:0000256" key="5">
    <source>
        <dbReference type="ARBA" id="ARBA00022695"/>
    </source>
</evidence>
<evidence type="ECO:0000256" key="4">
    <source>
        <dbReference type="ARBA" id="ARBA00022679"/>
    </source>
</evidence>
<dbReference type="Gene3D" id="3.30.470.30">
    <property type="entry name" value="DNA ligase/mRNA capping enzyme"/>
    <property type="match status" value="1"/>
</dbReference>
<dbReference type="Gene3D" id="3.30.1490.70">
    <property type="match status" value="1"/>
</dbReference>
<dbReference type="SUPFAM" id="SSF56091">
    <property type="entry name" value="DNA ligase/mRNA capping enzyme, catalytic domain"/>
    <property type="match status" value="1"/>
</dbReference>
<comment type="catalytic activity">
    <reaction evidence="20">
        <text>ATP + (deoxyribonucleotide)n-3'-hydroxyl + 5'-phospho-(deoxyribonucleotide)m = (deoxyribonucleotide)n+m + AMP + diphosphate.</text>
        <dbReference type="EC" id="6.5.1.1"/>
    </reaction>
</comment>
<dbReference type="PROSITE" id="PS50160">
    <property type="entry name" value="DNA_LIGASE_A3"/>
    <property type="match status" value="1"/>
</dbReference>
<evidence type="ECO:0000256" key="2">
    <source>
        <dbReference type="ARBA" id="ARBA00012727"/>
    </source>
</evidence>
<dbReference type="InterPro" id="IPR052171">
    <property type="entry name" value="NHEJ_LigD"/>
</dbReference>
<dbReference type="InterPro" id="IPR014145">
    <property type="entry name" value="LigD_pol_dom"/>
</dbReference>
<keyword evidence="10" id="KW-0378">Hydrolase</keyword>
<dbReference type="InterPro" id="IPR014144">
    <property type="entry name" value="LigD_PE_domain"/>
</dbReference>